<dbReference type="Gene3D" id="1.10.1330.10">
    <property type="entry name" value="Dockerin domain"/>
    <property type="match status" value="1"/>
</dbReference>
<name>A0A855XDT1_9BACT</name>
<dbReference type="EMBL" id="PQAP01000001">
    <property type="protein sequence ID" value="PWB76423.1"/>
    <property type="molecule type" value="Genomic_DNA"/>
</dbReference>
<protein>
    <recommendedName>
        <fullName evidence="3">Dockerin domain-containing protein</fullName>
    </recommendedName>
</protein>
<accession>A0A855XDT1</accession>
<dbReference type="AlphaFoldDB" id="A0A855XDT1"/>
<proteinExistence type="predicted"/>
<evidence type="ECO:0008006" key="3">
    <source>
        <dbReference type="Google" id="ProtNLM"/>
    </source>
</evidence>
<dbReference type="SUPFAM" id="SSF63446">
    <property type="entry name" value="Type I dockerin domain"/>
    <property type="match status" value="1"/>
</dbReference>
<dbReference type="GO" id="GO:0000272">
    <property type="term" value="P:polysaccharide catabolic process"/>
    <property type="evidence" value="ECO:0007669"/>
    <property type="project" value="InterPro"/>
</dbReference>
<reference evidence="1 2" key="1">
    <citation type="journal article" date="2018" name="ISME J.">
        <title>A methanotrophic archaeon couples anaerobic oxidation of methane to Fe(III) reduction.</title>
        <authorList>
            <person name="Cai C."/>
            <person name="Leu A.O."/>
            <person name="Xie G.J."/>
            <person name="Guo J."/>
            <person name="Feng Y."/>
            <person name="Zhao J.X."/>
            <person name="Tyson G.W."/>
            <person name="Yuan Z."/>
            <person name="Hu S."/>
        </authorList>
    </citation>
    <scope>NUCLEOTIDE SEQUENCE [LARGE SCALE GENOMIC DNA]</scope>
    <source>
        <strain evidence="1">FeB_12</strain>
    </source>
</reference>
<gene>
    <name evidence="1" type="ORF">C3F09_00190</name>
</gene>
<sequence length="303" mass="31677">MRTTDTILALGLALIAILAPGVIQAQQGSIAIDRVTCRFQGDTVLLPGNVTFVLRYTNNTGMKVDISDGFRVSSPDGAYWDSTTVMESAGGTFAAYFDVVFYLGIAGGYIPGDDTIGVLGSGTPTAPNRRLPDGYTGTPVTITLWNLPETNHGKHVCLDSSFFTPGGTWKWVSVNGGVEYTYKPTFSGLSGQAYSPGSGYCFYLYHMPCAVLKERLDNQSAVAVSGCPCSICCTGTTGDVNGAGIVDLSDLSALVAYLTGGGYVLPCEEEANINAAGIVDLSDLSSLVSYLTGGGYVLPSCPL</sequence>
<comment type="caution">
    <text evidence="1">The sequence shown here is derived from an EMBL/GenBank/DDBJ whole genome shotgun (WGS) entry which is preliminary data.</text>
</comment>
<dbReference type="Proteomes" id="UP000250918">
    <property type="component" value="Unassembled WGS sequence"/>
</dbReference>
<evidence type="ECO:0000313" key="1">
    <source>
        <dbReference type="EMBL" id="PWB76423.1"/>
    </source>
</evidence>
<dbReference type="InterPro" id="IPR036439">
    <property type="entry name" value="Dockerin_dom_sf"/>
</dbReference>
<organism evidence="1 2">
    <name type="scientific">candidate division GN15 bacterium</name>
    <dbReference type="NCBI Taxonomy" id="2072418"/>
    <lineage>
        <taxon>Bacteria</taxon>
        <taxon>candidate division GN15</taxon>
    </lineage>
</organism>
<evidence type="ECO:0000313" key="2">
    <source>
        <dbReference type="Proteomes" id="UP000250918"/>
    </source>
</evidence>